<dbReference type="SUPFAM" id="SSF56672">
    <property type="entry name" value="DNA/RNA polymerases"/>
    <property type="match status" value="1"/>
</dbReference>
<dbReference type="AlphaFoldDB" id="A0A9Q3K3N2"/>
<gene>
    <name evidence="2" type="ORF">O181_113494</name>
</gene>
<dbReference type="EMBL" id="AVOT02092792">
    <property type="protein sequence ID" value="MBW0573779.1"/>
    <property type="molecule type" value="Genomic_DNA"/>
</dbReference>
<sequence length="201" mass="22990">MDYQNSAAKSKSVLKKVKPVNEPMPQEMNPPLGRPTLSRDPFNTPLSPKPPKFLVTSKITQEIFELINVGPPGRLSEEERSLLMSVIVLREKEIAFSAEKRGLLKHSYEKPYKIPVIPHTPWQNKLILIPKPTIPQLIELLRESIRKFLYEQSLSSYTSPVFCVAKSNGELRIFHEFQDINKVTTKDAGIPPHIEEFVDDF</sequence>
<evidence type="ECO:0000256" key="1">
    <source>
        <dbReference type="SAM" id="MobiDB-lite"/>
    </source>
</evidence>
<comment type="caution">
    <text evidence="2">The sequence shown here is derived from an EMBL/GenBank/DDBJ whole genome shotgun (WGS) entry which is preliminary data.</text>
</comment>
<dbReference type="Proteomes" id="UP000765509">
    <property type="component" value="Unassembled WGS sequence"/>
</dbReference>
<evidence type="ECO:0000313" key="3">
    <source>
        <dbReference type="Proteomes" id="UP000765509"/>
    </source>
</evidence>
<dbReference type="OrthoDB" id="4779436at2759"/>
<name>A0A9Q3K3N2_9BASI</name>
<protein>
    <recommendedName>
        <fullName evidence="4">Reverse transcriptase domain-containing protein</fullName>
    </recommendedName>
</protein>
<accession>A0A9Q3K3N2</accession>
<organism evidence="2 3">
    <name type="scientific">Austropuccinia psidii MF-1</name>
    <dbReference type="NCBI Taxonomy" id="1389203"/>
    <lineage>
        <taxon>Eukaryota</taxon>
        <taxon>Fungi</taxon>
        <taxon>Dikarya</taxon>
        <taxon>Basidiomycota</taxon>
        <taxon>Pucciniomycotina</taxon>
        <taxon>Pucciniomycetes</taxon>
        <taxon>Pucciniales</taxon>
        <taxon>Sphaerophragmiaceae</taxon>
        <taxon>Austropuccinia</taxon>
    </lineage>
</organism>
<keyword evidence="3" id="KW-1185">Reference proteome</keyword>
<evidence type="ECO:0000313" key="2">
    <source>
        <dbReference type="EMBL" id="MBW0573779.1"/>
    </source>
</evidence>
<dbReference type="Gene3D" id="3.10.10.10">
    <property type="entry name" value="HIV Type 1 Reverse Transcriptase, subunit A, domain 1"/>
    <property type="match status" value="1"/>
</dbReference>
<reference evidence="2" key="1">
    <citation type="submission" date="2021-03" db="EMBL/GenBank/DDBJ databases">
        <title>Draft genome sequence of rust myrtle Austropuccinia psidii MF-1, a brazilian biotype.</title>
        <authorList>
            <person name="Quecine M.C."/>
            <person name="Pachon D.M.R."/>
            <person name="Bonatelli M.L."/>
            <person name="Correr F.H."/>
            <person name="Franceschini L.M."/>
            <person name="Leite T.F."/>
            <person name="Margarido G.R.A."/>
            <person name="Almeida C.A."/>
            <person name="Ferrarezi J.A."/>
            <person name="Labate C.A."/>
        </authorList>
    </citation>
    <scope>NUCLEOTIDE SEQUENCE</scope>
    <source>
        <strain evidence="2">MF-1</strain>
    </source>
</reference>
<feature type="compositionally biased region" description="Low complexity" evidence="1">
    <location>
        <begin position="1"/>
        <end position="11"/>
    </location>
</feature>
<feature type="region of interest" description="Disordered" evidence="1">
    <location>
        <begin position="1"/>
        <end position="41"/>
    </location>
</feature>
<proteinExistence type="predicted"/>
<evidence type="ECO:0008006" key="4">
    <source>
        <dbReference type="Google" id="ProtNLM"/>
    </source>
</evidence>
<dbReference type="InterPro" id="IPR043502">
    <property type="entry name" value="DNA/RNA_pol_sf"/>
</dbReference>